<sequence length="61" mass="6804">QEGMLFHATFDKTGPDVYEGQRALALDGPLDAARLRSSWEALLRRHPILRASFHRIASGEA</sequence>
<dbReference type="AlphaFoldDB" id="A0A646KM33"/>
<accession>A0A646KM33</accession>
<proteinExistence type="predicted"/>
<gene>
    <name evidence="2" type="ORF">FF041_24840</name>
</gene>
<dbReference type="OrthoDB" id="2472181at2"/>
<evidence type="ECO:0000259" key="1">
    <source>
        <dbReference type="Pfam" id="PF00668"/>
    </source>
</evidence>
<protein>
    <recommendedName>
        <fullName evidence="1">Condensation domain-containing protein</fullName>
    </recommendedName>
</protein>
<dbReference type="EMBL" id="VCLA01000167">
    <property type="protein sequence ID" value="MQT03303.1"/>
    <property type="molecule type" value="Genomic_DNA"/>
</dbReference>
<dbReference type="InterPro" id="IPR023213">
    <property type="entry name" value="CAT-like_dom_sf"/>
</dbReference>
<comment type="caution">
    <text evidence="2">The sequence shown here is derived from an EMBL/GenBank/DDBJ whole genome shotgun (WGS) entry which is preliminary data.</text>
</comment>
<feature type="domain" description="Condensation" evidence="1">
    <location>
        <begin position="1"/>
        <end position="59"/>
    </location>
</feature>
<keyword evidence="3" id="KW-1185">Reference proteome</keyword>
<name>A0A646KM33_STRJU</name>
<reference evidence="2 3" key="1">
    <citation type="submission" date="2019-05" db="EMBL/GenBank/DDBJ databases">
        <title>Comparative genomics and metabolomics analyses of clavulanic acid producing Streptomyces species provides insight into specialized metabolism and evolution of beta-lactam biosynthetic gene clusters.</title>
        <authorList>
            <person name="Moore M.A."/>
            <person name="Cruz-Morales P."/>
            <person name="Barona Gomez F."/>
            <person name="Kapil T."/>
        </authorList>
    </citation>
    <scope>NUCLEOTIDE SEQUENCE [LARGE SCALE GENOMIC DNA]</scope>
    <source>
        <strain evidence="2 3">NRRL 5741</strain>
    </source>
</reference>
<dbReference type="Proteomes" id="UP000419138">
    <property type="component" value="Unassembled WGS sequence"/>
</dbReference>
<dbReference type="InterPro" id="IPR001242">
    <property type="entry name" value="Condensation_dom"/>
</dbReference>
<dbReference type="GO" id="GO:0008610">
    <property type="term" value="P:lipid biosynthetic process"/>
    <property type="evidence" value="ECO:0007669"/>
    <property type="project" value="UniProtKB-ARBA"/>
</dbReference>
<evidence type="ECO:0000313" key="3">
    <source>
        <dbReference type="Proteomes" id="UP000419138"/>
    </source>
</evidence>
<feature type="non-terminal residue" evidence="2">
    <location>
        <position position="1"/>
    </location>
</feature>
<dbReference type="Pfam" id="PF00668">
    <property type="entry name" value="Condensation"/>
    <property type="match status" value="1"/>
</dbReference>
<feature type="non-terminal residue" evidence="2">
    <location>
        <position position="61"/>
    </location>
</feature>
<organism evidence="2 3">
    <name type="scientific">Streptomyces jumonjinensis</name>
    <dbReference type="NCBI Taxonomy" id="1945"/>
    <lineage>
        <taxon>Bacteria</taxon>
        <taxon>Bacillati</taxon>
        <taxon>Actinomycetota</taxon>
        <taxon>Actinomycetes</taxon>
        <taxon>Kitasatosporales</taxon>
        <taxon>Streptomycetaceae</taxon>
        <taxon>Streptomyces</taxon>
    </lineage>
</organism>
<dbReference type="Gene3D" id="3.30.559.10">
    <property type="entry name" value="Chloramphenicol acetyltransferase-like domain"/>
    <property type="match status" value="1"/>
</dbReference>
<evidence type="ECO:0000313" key="2">
    <source>
        <dbReference type="EMBL" id="MQT03303.1"/>
    </source>
</evidence>
<dbReference type="GO" id="GO:0003824">
    <property type="term" value="F:catalytic activity"/>
    <property type="evidence" value="ECO:0007669"/>
    <property type="project" value="InterPro"/>
</dbReference>
<dbReference type="SUPFAM" id="SSF52777">
    <property type="entry name" value="CoA-dependent acyltransferases"/>
    <property type="match status" value="1"/>
</dbReference>